<dbReference type="Proteomes" id="UP000007800">
    <property type="component" value="Unassembled WGS sequence"/>
</dbReference>
<dbReference type="GeneID" id="9058604"/>
<dbReference type="OrthoDB" id="436917at2759"/>
<feature type="chain" id="PRO_5002951726" description="Phospholipase/carboxylesterase/thioesterase domain-containing protein" evidence="1">
    <location>
        <begin position="21"/>
        <end position="351"/>
    </location>
</feature>
<protein>
    <recommendedName>
        <fullName evidence="4">Phospholipase/carboxylesterase/thioesterase domain-containing protein</fullName>
    </recommendedName>
</protein>
<sequence>MALLTLCFAVVHAIFTGVEGLPNGTYSSDTAVVLFFEVSVYLESFTQGTFDLSGIPDPEYGHLLDVREVKFKFNGTHLIPNPHDTDMNEFFRKYKLPSQQWSALQYDESADAIHVNWNGTIFVCEKDSSKDEKRELAQDDTANGERRLGERYGVDAMFNISRPEGNRSYWIYYPVNITARFILLNLHCMGCTCESWKYGSRLIDYALEYRFIMFTPCGVENALYMKSWNAGSCCHATSAVNDTEFIQAMLKDPRWNLPDWAPVYAVGYSNGAMLAETLMCHNIVSRVVSIAGVLVLERKTAAFGACDAIFNSTDDKRIAHIHGTEDDYVLVGRRLGLSFSSCQSQYGKMGK</sequence>
<keyword evidence="3" id="KW-1185">Reference proteome</keyword>
<reference evidence="2 3" key="1">
    <citation type="submission" date="2008-07" db="EMBL/GenBank/DDBJ databases">
        <authorList>
            <person name="El-Sayed N."/>
            <person name="Caler E."/>
            <person name="Inman J."/>
            <person name="Amedeo P."/>
            <person name="Hass B."/>
            <person name="Wortman J."/>
        </authorList>
    </citation>
    <scope>NUCLEOTIDE SEQUENCE [LARGE SCALE GENOMIC DNA]</scope>
    <source>
        <strain evidence="3">ATCC 50983 / TXsc</strain>
    </source>
</reference>
<evidence type="ECO:0000313" key="3">
    <source>
        <dbReference type="Proteomes" id="UP000007800"/>
    </source>
</evidence>
<keyword evidence="1" id="KW-0732">Signal</keyword>
<dbReference type="RefSeq" id="XP_002788144.1">
    <property type="nucleotide sequence ID" value="XM_002788098.1"/>
</dbReference>
<dbReference type="SUPFAM" id="SSF53474">
    <property type="entry name" value="alpha/beta-Hydrolases"/>
    <property type="match status" value="1"/>
</dbReference>
<evidence type="ECO:0000313" key="2">
    <source>
        <dbReference type="EMBL" id="EER19940.1"/>
    </source>
</evidence>
<evidence type="ECO:0008006" key="4">
    <source>
        <dbReference type="Google" id="ProtNLM"/>
    </source>
</evidence>
<accession>C5K6M0</accession>
<dbReference type="Gene3D" id="3.40.50.1820">
    <property type="entry name" value="alpha/beta hydrolase"/>
    <property type="match status" value="1"/>
</dbReference>
<proteinExistence type="predicted"/>
<dbReference type="InParanoid" id="C5K6M0"/>
<dbReference type="EMBL" id="GG670888">
    <property type="protein sequence ID" value="EER19940.1"/>
    <property type="molecule type" value="Genomic_DNA"/>
</dbReference>
<evidence type="ECO:0000256" key="1">
    <source>
        <dbReference type="SAM" id="SignalP"/>
    </source>
</evidence>
<feature type="signal peptide" evidence="1">
    <location>
        <begin position="1"/>
        <end position="20"/>
    </location>
</feature>
<dbReference type="InterPro" id="IPR029058">
    <property type="entry name" value="AB_hydrolase_fold"/>
</dbReference>
<name>C5K6M0_PERM5</name>
<dbReference type="AlphaFoldDB" id="C5K6M0"/>
<organism evidence="3">
    <name type="scientific">Perkinsus marinus (strain ATCC 50983 / TXsc)</name>
    <dbReference type="NCBI Taxonomy" id="423536"/>
    <lineage>
        <taxon>Eukaryota</taxon>
        <taxon>Sar</taxon>
        <taxon>Alveolata</taxon>
        <taxon>Perkinsozoa</taxon>
        <taxon>Perkinsea</taxon>
        <taxon>Perkinsida</taxon>
        <taxon>Perkinsidae</taxon>
        <taxon>Perkinsus</taxon>
    </lineage>
</organism>
<gene>
    <name evidence="2" type="ORF">Pmar_PMAR006835</name>
</gene>